<protein>
    <submittedName>
        <fullName evidence="2">Uncharacterized protein</fullName>
    </submittedName>
</protein>
<name>A0A7J7NF17_9MAGN</name>
<evidence type="ECO:0000313" key="3">
    <source>
        <dbReference type="Proteomes" id="UP000541444"/>
    </source>
</evidence>
<accession>A0A7J7NF17</accession>
<feature type="coiled-coil region" evidence="1">
    <location>
        <begin position="263"/>
        <end position="290"/>
    </location>
</feature>
<feature type="coiled-coil region" evidence="1">
    <location>
        <begin position="489"/>
        <end position="516"/>
    </location>
</feature>
<proteinExistence type="predicted"/>
<evidence type="ECO:0000313" key="2">
    <source>
        <dbReference type="EMBL" id="KAF6165590.1"/>
    </source>
</evidence>
<dbReference type="Proteomes" id="UP000541444">
    <property type="component" value="Unassembled WGS sequence"/>
</dbReference>
<comment type="caution">
    <text evidence="2">The sequence shown here is derived from an EMBL/GenBank/DDBJ whole genome shotgun (WGS) entry which is preliminary data.</text>
</comment>
<keyword evidence="1" id="KW-0175">Coiled coil</keyword>
<reference evidence="2 3" key="1">
    <citation type="journal article" date="2020" name="IScience">
        <title>Genome Sequencing of the Endangered Kingdonia uniflora (Circaeasteraceae, Ranunculales) Reveals Potential Mechanisms of Evolutionary Specialization.</title>
        <authorList>
            <person name="Sun Y."/>
            <person name="Deng T."/>
            <person name="Zhang A."/>
            <person name="Moore M.J."/>
            <person name="Landis J.B."/>
            <person name="Lin N."/>
            <person name="Zhang H."/>
            <person name="Zhang X."/>
            <person name="Huang J."/>
            <person name="Zhang X."/>
            <person name="Sun H."/>
            <person name="Wang H."/>
        </authorList>
    </citation>
    <scope>NUCLEOTIDE SEQUENCE [LARGE SCALE GENOMIC DNA]</scope>
    <source>
        <strain evidence="2">TB1705</strain>
        <tissue evidence="2">Leaf</tissue>
    </source>
</reference>
<organism evidence="2 3">
    <name type="scientific">Kingdonia uniflora</name>
    <dbReference type="NCBI Taxonomy" id="39325"/>
    <lineage>
        <taxon>Eukaryota</taxon>
        <taxon>Viridiplantae</taxon>
        <taxon>Streptophyta</taxon>
        <taxon>Embryophyta</taxon>
        <taxon>Tracheophyta</taxon>
        <taxon>Spermatophyta</taxon>
        <taxon>Magnoliopsida</taxon>
        <taxon>Ranunculales</taxon>
        <taxon>Circaeasteraceae</taxon>
        <taxon>Kingdonia</taxon>
    </lineage>
</organism>
<evidence type="ECO:0000256" key="1">
    <source>
        <dbReference type="SAM" id="Coils"/>
    </source>
</evidence>
<dbReference type="AlphaFoldDB" id="A0A7J7NF17"/>
<keyword evidence="3" id="KW-1185">Reference proteome</keyword>
<feature type="coiled-coil region" evidence="1">
    <location>
        <begin position="552"/>
        <end position="579"/>
    </location>
</feature>
<feature type="non-terminal residue" evidence="2">
    <location>
        <position position="1"/>
    </location>
</feature>
<dbReference type="EMBL" id="JACGCM010000838">
    <property type="protein sequence ID" value="KAF6165590.1"/>
    <property type="molecule type" value="Genomic_DNA"/>
</dbReference>
<gene>
    <name evidence="2" type="ORF">GIB67_021860</name>
</gene>
<sequence length="624" mass="71554">MVLEERIAPEIQRLKLKYFGDHSLKMAIPAPVPLTYQGLSGEEAIEAEDDFYYKLRFHFFVLTGEERWACLHTLVKDRVRDSYVVIGDKRLKRVKDFESRRWLYSSVVRGKLDSTADSHSDTEACRTWYDYIIWVKGNCLQRDDEEPLDLQFRSVKQSVQSTVERKESLLDEVAVEETELELVLEGLSLNRKRGLIVGRTSLAQPNPIKPGKVALMDMKKQMLKALPASCTTGSEVEERARLAILQGEEDTSKMVARLVKGIWLGIEEEKSELKKENIKLENELAKTRAATLKEVKQLKASHAVTIGQLQVETKANLDEMVEERDRLGHHLMLKGYSKEEVNVIKVDTYVEEEDEEEAEALGIVDNLDGVSRQMMLDNQGDDVELPEGGSEKAVRKTSLRINNLEAGLARERGTSKALLSAQVELDSSRSREDNILMCNREFAEQIDRMKEVNESREDQYVKTHFRLVKLTQAVSDLTLHVEEKDFEITVGLKKLAEKYRNELERMRQKFIEKDDELWVARENLSASETATKHLQIALPAKDMEFWEMQPRCNDLNERVTRLKDELAQAIVRAKKSEARERSGGSRTEKGNAKLRECPYKLDAALIREKVLEGVIKAKESLVMR</sequence>